<dbReference type="AlphaFoldDB" id="A0A914Z2T6"/>
<name>A0A914Z2T6_9BILA</name>
<dbReference type="Proteomes" id="UP000887577">
    <property type="component" value="Unplaced"/>
</dbReference>
<dbReference type="PANTHER" id="PTHR10605:SF56">
    <property type="entry name" value="BIFUNCTIONAL HEPARAN SULFATE N-DEACETYLASE_N-SULFOTRANSFERASE"/>
    <property type="match status" value="1"/>
</dbReference>
<dbReference type="GO" id="GO:0005794">
    <property type="term" value="C:Golgi apparatus"/>
    <property type="evidence" value="ECO:0007669"/>
    <property type="project" value="TreeGrafter"/>
</dbReference>
<sequence length="360" mass="42038">MTHQQNYGHDRLAHYTFHNEVLFLKCWTNLNLKWVEPEKLSQLYFNRFPQEQNMIHLNRCADDRHRKMLSVNVTCDNIKLPNLIIVGPQKTGTSALLSFLKLHPNVTSNLNVEGSFEEMQFFGGTNYKKGFEWYQSQFLQAADNHQIIVEKTANYFDNPVTPHLLSSMLNPDSKNHELKIIAMIADPVDRAYSWYQHMRSHNDSIATKYSPEKLFSMLPGDPEYEVTNRLRQRCLKPGFYAEHVDRWLDYFPPSQIILIDAKAFRLNPTQIMDQLLIDLNLPTSNFNYATNLRYVPEKGFYCTIKKGKTKCLGASKGRKYIPISDSLRSQLNSYYAGHNRALLKLLNRYKFNVPGWLLNF</sequence>
<dbReference type="SUPFAM" id="SSF52540">
    <property type="entry name" value="P-loop containing nucleoside triphosphate hydrolases"/>
    <property type="match status" value="1"/>
</dbReference>
<evidence type="ECO:0000256" key="4">
    <source>
        <dbReference type="PIRSR" id="PIRSR637359-2"/>
    </source>
</evidence>
<dbReference type="InterPro" id="IPR027417">
    <property type="entry name" value="P-loop_NTPase"/>
</dbReference>
<evidence type="ECO:0000256" key="3">
    <source>
        <dbReference type="PIRSR" id="PIRSR637359-1"/>
    </source>
</evidence>
<evidence type="ECO:0000256" key="1">
    <source>
        <dbReference type="ARBA" id="ARBA00022679"/>
    </source>
</evidence>
<feature type="binding site" evidence="4">
    <location>
        <position position="301"/>
    </location>
    <ligand>
        <name>3'-phosphoadenylyl sulfate</name>
        <dbReference type="ChEBI" id="CHEBI:58339"/>
    </ligand>
</feature>
<dbReference type="InterPro" id="IPR037359">
    <property type="entry name" value="NST/OST"/>
</dbReference>
<dbReference type="Pfam" id="PF00685">
    <property type="entry name" value="Sulfotransfer_1"/>
    <property type="match status" value="1"/>
</dbReference>
<dbReference type="InterPro" id="IPR000863">
    <property type="entry name" value="Sulfotransferase_dom"/>
</dbReference>
<protein>
    <submittedName>
        <fullName evidence="8">Sulfotransferase domain-containing protein</fullName>
    </submittedName>
</protein>
<dbReference type="GO" id="GO:0019213">
    <property type="term" value="F:deacetylase activity"/>
    <property type="evidence" value="ECO:0007669"/>
    <property type="project" value="TreeGrafter"/>
</dbReference>
<feature type="binding site" evidence="4">
    <location>
        <begin position="316"/>
        <end position="320"/>
    </location>
    <ligand>
        <name>3'-phosphoadenylyl sulfate</name>
        <dbReference type="ChEBI" id="CHEBI:58339"/>
    </ligand>
</feature>
<dbReference type="WBParaSite" id="PSU_v2.g4569.t1">
    <property type="protein sequence ID" value="PSU_v2.g4569.t1"/>
    <property type="gene ID" value="PSU_v2.g4569"/>
</dbReference>
<dbReference type="PANTHER" id="PTHR10605">
    <property type="entry name" value="HEPARAN SULFATE SULFOTRANSFERASE"/>
    <property type="match status" value="1"/>
</dbReference>
<feature type="active site" description="For sulfotransferase activity" evidence="3">
    <location>
        <position position="90"/>
    </location>
</feature>
<keyword evidence="5" id="KW-1015">Disulfide bond</keyword>
<reference evidence="8" key="1">
    <citation type="submission" date="2022-11" db="UniProtKB">
        <authorList>
            <consortium name="WormBaseParasite"/>
        </authorList>
    </citation>
    <scope>IDENTIFICATION</scope>
</reference>
<dbReference type="GO" id="GO:0015016">
    <property type="term" value="F:heparan sulfate N-sulfotransferase activity"/>
    <property type="evidence" value="ECO:0007669"/>
    <property type="project" value="TreeGrafter"/>
</dbReference>
<evidence type="ECO:0000256" key="5">
    <source>
        <dbReference type="PIRSR" id="PIRSR637359-3"/>
    </source>
</evidence>
<dbReference type="Gene3D" id="3.40.50.300">
    <property type="entry name" value="P-loop containing nucleotide triphosphate hydrolases"/>
    <property type="match status" value="1"/>
</dbReference>
<accession>A0A914Z2T6</accession>
<keyword evidence="7" id="KW-1185">Reference proteome</keyword>
<evidence type="ECO:0000256" key="2">
    <source>
        <dbReference type="ARBA" id="ARBA00023180"/>
    </source>
</evidence>
<proteinExistence type="predicted"/>
<feature type="disulfide bond" evidence="5">
    <location>
        <begin position="302"/>
        <end position="311"/>
    </location>
</feature>
<feature type="binding site" evidence="4">
    <location>
        <position position="193"/>
    </location>
    <ligand>
        <name>3'-phosphoadenylyl sulfate</name>
        <dbReference type="ChEBI" id="CHEBI:58339"/>
    </ligand>
</feature>
<organism evidence="7 8">
    <name type="scientific">Panagrolaimus superbus</name>
    <dbReference type="NCBI Taxonomy" id="310955"/>
    <lineage>
        <taxon>Eukaryota</taxon>
        <taxon>Metazoa</taxon>
        <taxon>Ecdysozoa</taxon>
        <taxon>Nematoda</taxon>
        <taxon>Chromadorea</taxon>
        <taxon>Rhabditida</taxon>
        <taxon>Tylenchina</taxon>
        <taxon>Panagrolaimomorpha</taxon>
        <taxon>Panagrolaimoidea</taxon>
        <taxon>Panagrolaimidae</taxon>
        <taxon>Panagrolaimus</taxon>
    </lineage>
</organism>
<feature type="domain" description="Sulfotransferase" evidence="6">
    <location>
        <begin position="81"/>
        <end position="304"/>
    </location>
</feature>
<evidence type="ECO:0000313" key="7">
    <source>
        <dbReference type="Proteomes" id="UP000887577"/>
    </source>
</evidence>
<keyword evidence="1" id="KW-0808">Transferase</keyword>
<evidence type="ECO:0000259" key="6">
    <source>
        <dbReference type="Pfam" id="PF00685"/>
    </source>
</evidence>
<keyword evidence="2" id="KW-0325">Glycoprotein</keyword>
<evidence type="ECO:0000313" key="8">
    <source>
        <dbReference type="WBParaSite" id="PSU_v2.g4569.t1"/>
    </source>
</evidence>